<dbReference type="NCBIfam" id="TIGR01131">
    <property type="entry name" value="ATP_synt_6_or_A"/>
    <property type="match status" value="1"/>
</dbReference>
<dbReference type="GeneID" id="41791392"/>
<feature type="transmembrane region" description="Helical" evidence="12">
    <location>
        <begin position="339"/>
        <end position="368"/>
    </location>
</feature>
<keyword evidence="7 12" id="KW-1133">Transmembrane helix</keyword>
<feature type="transmembrane region" description="Helical" evidence="12">
    <location>
        <begin position="268"/>
        <end position="287"/>
    </location>
</feature>
<dbReference type="Pfam" id="PF00119">
    <property type="entry name" value="ATP-synt_A"/>
    <property type="match status" value="1"/>
</dbReference>
<dbReference type="RefSeq" id="YP_009688849.1">
    <property type="nucleotide sequence ID" value="NC_044635.1"/>
</dbReference>
<feature type="transmembrane region" description="Helical" evidence="12">
    <location>
        <begin position="236"/>
        <end position="256"/>
    </location>
</feature>
<dbReference type="EMBL" id="MK702077">
    <property type="protein sequence ID" value="QEF30273.1"/>
    <property type="molecule type" value="Genomic_DNA"/>
</dbReference>
<name>A0A5B9ILZ6_9STRA</name>
<gene>
    <name evidence="13" type="primary">atp6</name>
</gene>
<evidence type="ECO:0000256" key="4">
    <source>
        <dbReference type="ARBA" id="ARBA00022547"/>
    </source>
</evidence>
<protein>
    <recommendedName>
        <fullName evidence="11">ATP synthase subunit a</fullName>
    </recommendedName>
</protein>
<dbReference type="GO" id="GO:0045259">
    <property type="term" value="C:proton-transporting ATP synthase complex"/>
    <property type="evidence" value="ECO:0007669"/>
    <property type="project" value="UniProtKB-KW"/>
</dbReference>
<feature type="transmembrane region" description="Helical" evidence="12">
    <location>
        <begin position="54"/>
        <end position="74"/>
    </location>
</feature>
<dbReference type="InterPro" id="IPR045083">
    <property type="entry name" value="ATP_synth_F0_asu_bact/mt"/>
</dbReference>
<dbReference type="PRINTS" id="PR00123">
    <property type="entry name" value="ATPASEA"/>
</dbReference>
<evidence type="ECO:0000256" key="6">
    <source>
        <dbReference type="ARBA" id="ARBA00022781"/>
    </source>
</evidence>
<sequence length="375" mass="43453">MFNFLNNPLETFKSFSYNYDLTLLSNTTKQIYLTSNIYSNNFFFSTNFFLTGNFILFLINLTGLFSIISIMIYFQTIKNTKSFYYTLATVILIQINLYILGIETFINTSFLLEGFWTLEDLKFKSTKVSILLEIFNSGIITSFFIKEIISFISLFSLLWLFANYSYNDTNLIPKNIIETIDELLYKKNLSLFSDTLNLKQDKHVKEYQEFFFKMHGILLFILISNVQGMVPYTSTITSSLVNTFFIASAIFVNILITILKEKGASHFFSLFLPSGCPFVLIFLLGPIEFISYSFRLISLSVRLFANMMAGHTLMKVIAGFSWSLILLGDHYIIVHYIPFFVLFLLTFLEIAVGFIQTYIFVVLVYIYLTDIFIGH</sequence>
<feature type="transmembrane region" description="Helical" evidence="12">
    <location>
        <begin position="210"/>
        <end position="230"/>
    </location>
</feature>
<evidence type="ECO:0000256" key="5">
    <source>
        <dbReference type="ARBA" id="ARBA00022692"/>
    </source>
</evidence>
<dbReference type="SUPFAM" id="SSF81336">
    <property type="entry name" value="F1F0 ATP synthase subunit A"/>
    <property type="match status" value="1"/>
</dbReference>
<accession>A0A5B9ILZ6</accession>
<keyword evidence="3" id="KW-0813">Transport</keyword>
<keyword evidence="4" id="KW-0138">CF(0)</keyword>
<evidence type="ECO:0000256" key="7">
    <source>
        <dbReference type="ARBA" id="ARBA00022989"/>
    </source>
</evidence>
<evidence type="ECO:0000313" key="13">
    <source>
        <dbReference type="EMBL" id="QEF30273.1"/>
    </source>
</evidence>
<feature type="transmembrane region" description="Helical" evidence="12">
    <location>
        <begin position="83"/>
        <end position="106"/>
    </location>
</feature>
<keyword evidence="8" id="KW-0406">Ion transport</keyword>
<keyword evidence="9 12" id="KW-0472">Membrane</keyword>
<geneLocation type="mitochondrion" evidence="13"/>
<evidence type="ECO:0000256" key="11">
    <source>
        <dbReference type="RuleBase" id="RU004450"/>
    </source>
</evidence>
<dbReference type="CDD" id="cd00310">
    <property type="entry name" value="ATP-synt_Fo_a_6"/>
    <property type="match status" value="1"/>
</dbReference>
<organism evidence="13">
    <name type="scientific">Cafileria marina</name>
    <dbReference type="NCBI Taxonomy" id="2557541"/>
    <lineage>
        <taxon>Eukaryota</taxon>
        <taxon>Sar</taxon>
        <taxon>Stramenopiles</taxon>
        <taxon>Bigyra</taxon>
        <taxon>Opalozoa</taxon>
        <taxon>Bicosoecida</taxon>
        <taxon>Cafileria</taxon>
    </lineage>
</organism>
<feature type="transmembrane region" description="Helical" evidence="12">
    <location>
        <begin position="139"/>
        <end position="162"/>
    </location>
</feature>
<keyword evidence="6" id="KW-0375">Hydrogen ion transport</keyword>
<dbReference type="InterPro" id="IPR000568">
    <property type="entry name" value="ATP_synth_F0_asu"/>
</dbReference>
<evidence type="ECO:0000256" key="3">
    <source>
        <dbReference type="ARBA" id="ARBA00022448"/>
    </source>
</evidence>
<dbReference type="PANTHER" id="PTHR11410:SF0">
    <property type="entry name" value="ATP SYNTHASE SUBUNIT A"/>
    <property type="match status" value="1"/>
</dbReference>
<dbReference type="PANTHER" id="PTHR11410">
    <property type="entry name" value="ATP SYNTHASE SUBUNIT A"/>
    <property type="match status" value="1"/>
</dbReference>
<evidence type="ECO:0000256" key="12">
    <source>
        <dbReference type="SAM" id="Phobius"/>
    </source>
</evidence>
<dbReference type="AlphaFoldDB" id="A0A5B9ILZ6"/>
<keyword evidence="5 12" id="KW-0812">Transmembrane</keyword>
<dbReference type="GO" id="GO:0046933">
    <property type="term" value="F:proton-transporting ATP synthase activity, rotational mechanism"/>
    <property type="evidence" value="ECO:0007669"/>
    <property type="project" value="TreeGrafter"/>
</dbReference>
<dbReference type="InterPro" id="IPR023011">
    <property type="entry name" value="ATP_synth_F0_asu_AS"/>
</dbReference>
<dbReference type="PROSITE" id="PS00449">
    <property type="entry name" value="ATPASE_A"/>
    <property type="match status" value="1"/>
</dbReference>
<feature type="transmembrane region" description="Helical" evidence="12">
    <location>
        <begin position="307"/>
        <end position="327"/>
    </location>
</feature>
<proteinExistence type="inferred from homology"/>
<reference evidence="13" key="1">
    <citation type="journal article" date="2019" name="Microorganisms">
        <title>Morphology, Ultrastructure, and Mitochondrial Genome of the Marine Non-Photosynthetic Bicosoecid Cafileria marina Gen. et sp. nov.</title>
        <authorList>
            <person name="Jirsova D."/>
            <person name="Fussy Z."/>
            <person name="Richtova J."/>
            <person name="Gruber A."/>
            <person name="Obornik M."/>
        </authorList>
    </citation>
    <scope>NUCLEOTIDE SEQUENCE</scope>
    <source>
        <strain evidence="13">Kf007</strain>
    </source>
</reference>
<dbReference type="Gene3D" id="1.20.120.220">
    <property type="entry name" value="ATP synthase, F0 complex, subunit A"/>
    <property type="match status" value="1"/>
</dbReference>
<keyword evidence="10" id="KW-0066">ATP synthesis</keyword>
<evidence type="ECO:0000256" key="10">
    <source>
        <dbReference type="ARBA" id="ARBA00023310"/>
    </source>
</evidence>
<evidence type="ECO:0000256" key="8">
    <source>
        <dbReference type="ARBA" id="ARBA00023065"/>
    </source>
</evidence>
<evidence type="ECO:0000256" key="2">
    <source>
        <dbReference type="ARBA" id="ARBA00006810"/>
    </source>
</evidence>
<comment type="subcellular location">
    <subcellularLocation>
        <location evidence="1">Membrane</location>
        <topology evidence="1">Multi-pass membrane protein</topology>
    </subcellularLocation>
    <subcellularLocation>
        <location evidence="11">Mitochondrion inner membrane</location>
        <topology evidence="11">Multi-pass membrane protein</topology>
    </subcellularLocation>
</comment>
<comment type="similarity">
    <text evidence="2">Belongs to the ATPase A chain family.</text>
</comment>
<dbReference type="InterPro" id="IPR035908">
    <property type="entry name" value="F0_ATP_A_sf"/>
</dbReference>
<dbReference type="GO" id="GO:0005743">
    <property type="term" value="C:mitochondrial inner membrane"/>
    <property type="evidence" value="ECO:0007669"/>
    <property type="project" value="UniProtKB-SubCell"/>
</dbReference>
<evidence type="ECO:0000256" key="1">
    <source>
        <dbReference type="ARBA" id="ARBA00004141"/>
    </source>
</evidence>
<keyword evidence="13" id="KW-0496">Mitochondrion</keyword>
<evidence type="ECO:0000256" key="9">
    <source>
        <dbReference type="ARBA" id="ARBA00023136"/>
    </source>
</evidence>